<proteinExistence type="predicted"/>
<reference evidence="1" key="1">
    <citation type="submission" date="2023-10" db="EMBL/GenBank/DDBJ databases">
        <authorList>
            <person name="Rodriguez Cubillos JULIANA M."/>
            <person name="De Vega J."/>
        </authorList>
    </citation>
    <scope>NUCLEOTIDE SEQUENCE</scope>
</reference>
<protein>
    <submittedName>
        <fullName evidence="1">Uncharacterized protein</fullName>
    </submittedName>
</protein>
<keyword evidence="2" id="KW-1185">Reference proteome</keyword>
<evidence type="ECO:0000313" key="1">
    <source>
        <dbReference type="EMBL" id="CAJ2632590.1"/>
    </source>
</evidence>
<name>A0ACB0IK89_TRIPR</name>
<dbReference type="EMBL" id="CASHSV030000001">
    <property type="protein sequence ID" value="CAJ2632590.1"/>
    <property type="molecule type" value="Genomic_DNA"/>
</dbReference>
<organism evidence="1 2">
    <name type="scientific">Trifolium pratense</name>
    <name type="common">Red clover</name>
    <dbReference type="NCBI Taxonomy" id="57577"/>
    <lineage>
        <taxon>Eukaryota</taxon>
        <taxon>Viridiplantae</taxon>
        <taxon>Streptophyta</taxon>
        <taxon>Embryophyta</taxon>
        <taxon>Tracheophyta</taxon>
        <taxon>Spermatophyta</taxon>
        <taxon>Magnoliopsida</taxon>
        <taxon>eudicotyledons</taxon>
        <taxon>Gunneridae</taxon>
        <taxon>Pentapetalae</taxon>
        <taxon>rosids</taxon>
        <taxon>fabids</taxon>
        <taxon>Fabales</taxon>
        <taxon>Fabaceae</taxon>
        <taxon>Papilionoideae</taxon>
        <taxon>50 kb inversion clade</taxon>
        <taxon>NPAAA clade</taxon>
        <taxon>Hologalegina</taxon>
        <taxon>IRL clade</taxon>
        <taxon>Trifolieae</taxon>
        <taxon>Trifolium</taxon>
    </lineage>
</organism>
<dbReference type="Proteomes" id="UP001177021">
    <property type="component" value="Unassembled WGS sequence"/>
</dbReference>
<evidence type="ECO:0000313" key="2">
    <source>
        <dbReference type="Proteomes" id="UP001177021"/>
    </source>
</evidence>
<accession>A0ACB0IK89</accession>
<gene>
    <name evidence="1" type="ORF">MILVUS5_LOCUS3868</name>
</gene>
<sequence length="267" mass="29685">MATFVFSANKEPNGGDPSKPPDDGSSKNNRVSFRDMVMGDKIPSATREKKDLFKENLAKIVFEDDNPQKPMVHIDESVFCKVAVVQTSSSSSQESQRSPANIAVTAAEKNPPSANGGADNVTDRNQINGPAKVSEQNQESIYGDWLIVKRKSRTSKSNNNNKTAPLSNGKKKLNDQFKNGKNHANGNIESSQNEHAFNSHKATKFPSKNCMATPTNKDINRIQPKRQRNDDTPNLDLPHTNSLVKDEINKKKRCSITCEEWTRSHYT</sequence>
<comment type="caution">
    <text evidence="1">The sequence shown here is derived from an EMBL/GenBank/DDBJ whole genome shotgun (WGS) entry which is preliminary data.</text>
</comment>